<dbReference type="RefSeq" id="WP_144073472.1">
    <property type="nucleotide sequence ID" value="NZ_CP076128.1"/>
</dbReference>
<dbReference type="EMBL" id="CP076128">
    <property type="protein sequence ID" value="QWG06039.1"/>
    <property type="molecule type" value="Genomic_DNA"/>
</dbReference>
<proteinExistence type="predicted"/>
<sequence length="79" mass="8978">MFKTAGGKYIAPQLIENKIKEAFYIEQVAVVGNNQKFASALIALSFNTLKEWCNIHKISVDNPTDMIKSKDVIKRYSQK</sequence>
<protein>
    <submittedName>
        <fullName evidence="1">Uncharacterized protein</fullName>
    </submittedName>
</protein>
<organism evidence="1 2">
    <name type="scientific">Flammeovirga kamogawensis</name>
    <dbReference type="NCBI Taxonomy" id="373891"/>
    <lineage>
        <taxon>Bacteria</taxon>
        <taxon>Pseudomonadati</taxon>
        <taxon>Bacteroidota</taxon>
        <taxon>Cytophagia</taxon>
        <taxon>Cytophagales</taxon>
        <taxon>Flammeovirgaceae</taxon>
        <taxon>Flammeovirga</taxon>
    </lineage>
</organism>
<gene>
    <name evidence="1" type="ORF">KM029_11770</name>
</gene>
<evidence type="ECO:0000313" key="2">
    <source>
        <dbReference type="Proteomes" id="UP000682802"/>
    </source>
</evidence>
<dbReference type="Proteomes" id="UP000682802">
    <property type="component" value="Chromosome 1"/>
</dbReference>
<keyword evidence="2" id="KW-1185">Reference proteome</keyword>
<accession>A0ABX8GR45</accession>
<name>A0ABX8GR45_9BACT</name>
<reference evidence="1 2" key="1">
    <citation type="submission" date="2021-05" db="EMBL/GenBank/DDBJ databases">
        <title>Comparative genomic studies on the polysaccharide-degrading batcterial strains of the Flammeovirga genus.</title>
        <authorList>
            <person name="Zewei F."/>
            <person name="Zheng Z."/>
            <person name="Yu L."/>
            <person name="Ruyue G."/>
            <person name="Yanhong M."/>
            <person name="Yuanyuan C."/>
            <person name="Jingyan G."/>
            <person name="Wenjun H."/>
        </authorList>
    </citation>
    <scope>NUCLEOTIDE SEQUENCE [LARGE SCALE GENOMIC DNA]</scope>
    <source>
        <strain evidence="1 2">YS10</strain>
    </source>
</reference>
<evidence type="ECO:0000313" key="1">
    <source>
        <dbReference type="EMBL" id="QWG06039.1"/>
    </source>
</evidence>